<dbReference type="PANTHER" id="PTHR47348:SF2">
    <property type="entry name" value="MEIOTICALLY UP-REGULATED 190 PROTEIN"/>
    <property type="match status" value="1"/>
</dbReference>
<name>A0ABR0M1P6_9PEZI</name>
<dbReference type="Proteomes" id="UP001357485">
    <property type="component" value="Unassembled WGS sequence"/>
</dbReference>
<feature type="non-terminal residue" evidence="1">
    <location>
        <position position="138"/>
    </location>
</feature>
<comment type="caution">
    <text evidence="1">The sequence shown here is derived from an EMBL/GenBank/DDBJ whole genome shotgun (WGS) entry which is preliminary data.</text>
</comment>
<organism evidence="1 2">
    <name type="scientific">Cryomyces antarcticus</name>
    <dbReference type="NCBI Taxonomy" id="329879"/>
    <lineage>
        <taxon>Eukaryota</taxon>
        <taxon>Fungi</taxon>
        <taxon>Dikarya</taxon>
        <taxon>Ascomycota</taxon>
        <taxon>Pezizomycotina</taxon>
        <taxon>Dothideomycetes</taxon>
        <taxon>Dothideomycetes incertae sedis</taxon>
        <taxon>Cryomyces</taxon>
    </lineage>
</organism>
<evidence type="ECO:0000313" key="1">
    <source>
        <dbReference type="EMBL" id="KAK5276691.1"/>
    </source>
</evidence>
<dbReference type="Pfam" id="PF25669">
    <property type="entry name" value="SMP_MUG190-like"/>
    <property type="match status" value="1"/>
</dbReference>
<dbReference type="PANTHER" id="PTHR47348">
    <property type="entry name" value="MEIOTICALLY UP-REGULATED GENE 190 PROTEIN"/>
    <property type="match status" value="1"/>
</dbReference>
<sequence length="138" mass="15326">QQSAPNNAQDEQEGEAIAEGLEAEDGDFMNLEVAFAYRARSSTRRFKDRAKNAHLYLAFYLPGSVKLPVWVELRGLVSTIRLRLQLTPDPPFFALCTLTFLGQPKVDLSCVPLVKRGLNIMDLPLISNFVQSAVDAAM</sequence>
<dbReference type="EMBL" id="JAVRRA010003188">
    <property type="protein sequence ID" value="KAK5276691.1"/>
    <property type="molecule type" value="Genomic_DNA"/>
</dbReference>
<reference evidence="1 2" key="1">
    <citation type="submission" date="2023-08" db="EMBL/GenBank/DDBJ databases">
        <title>Black Yeasts Isolated from many extreme environments.</title>
        <authorList>
            <person name="Coleine C."/>
            <person name="Stajich J.E."/>
            <person name="Selbmann L."/>
        </authorList>
    </citation>
    <scope>NUCLEOTIDE SEQUENCE [LARGE SCALE GENOMIC DNA]</scope>
    <source>
        <strain evidence="1 2">CCFEE 536</strain>
    </source>
</reference>
<keyword evidence="2" id="KW-1185">Reference proteome</keyword>
<accession>A0ABR0M1P6</accession>
<proteinExistence type="predicted"/>
<evidence type="ECO:0000313" key="2">
    <source>
        <dbReference type="Proteomes" id="UP001357485"/>
    </source>
</evidence>
<evidence type="ECO:0008006" key="3">
    <source>
        <dbReference type="Google" id="ProtNLM"/>
    </source>
</evidence>
<protein>
    <recommendedName>
        <fullName evidence="3">SMP-LTD domain-containing protein</fullName>
    </recommendedName>
</protein>
<feature type="non-terminal residue" evidence="1">
    <location>
        <position position="1"/>
    </location>
</feature>
<gene>
    <name evidence="1" type="ORF">LTR16_010815</name>
</gene>